<keyword evidence="2" id="KW-1185">Reference proteome</keyword>
<dbReference type="RefSeq" id="YP_010684238.1">
    <property type="nucleotide sequence ID" value="NC_071137.1"/>
</dbReference>
<dbReference type="KEGG" id="vg:78058783"/>
<evidence type="ECO:0000313" key="1">
    <source>
        <dbReference type="EMBL" id="QBZ68921.1"/>
    </source>
</evidence>
<accession>A0A4D6DRI3</accession>
<proteinExistence type="predicted"/>
<protein>
    <submittedName>
        <fullName evidence="1">Uncharacterized protein</fullName>
    </submittedName>
</protein>
<dbReference type="EMBL" id="MK685667">
    <property type="protein sequence ID" value="QBZ68921.1"/>
    <property type="molecule type" value="Genomic_DNA"/>
</dbReference>
<name>A0A4D6DRI3_9CAUD</name>
<evidence type="ECO:0000313" key="2">
    <source>
        <dbReference type="Proteomes" id="UP000297856"/>
    </source>
</evidence>
<dbReference type="Proteomes" id="UP000297856">
    <property type="component" value="Segment"/>
</dbReference>
<reference evidence="1 2" key="1">
    <citation type="submission" date="2019-03" db="EMBL/GenBank/DDBJ databases">
        <authorList>
            <person name="Gao M.M."/>
            <person name="Mi Z.Z."/>
            <person name="Bai C.C."/>
        </authorList>
    </citation>
    <scope>NUCLEOTIDE SEQUENCE [LARGE SCALE GENOMIC DNA]</scope>
</reference>
<organism evidence="1 2">
    <name type="scientific">Klebsiella phage vB_KpnM_IME346</name>
    <dbReference type="NCBI Taxonomy" id="2562174"/>
    <lineage>
        <taxon>Viruses</taxon>
        <taxon>Duplodnaviria</taxon>
        <taxon>Heunggongvirae</taxon>
        <taxon>Uroviricota</taxon>
        <taxon>Caudoviricetes</taxon>
        <taxon>Jameshumphriesvirinae</taxon>
        <taxon>Bimevirus</taxon>
        <taxon>Bimevirus IME346</taxon>
    </lineage>
</organism>
<sequence>MIREQDRKAWRKFKIQLAVIMAAALSATIYCNSAHAAQGEQFRIYDGQTDTICTYHENEFGYAESDDPAYMGTGVCWRKDMMDKADFHIRSKRK</sequence>
<dbReference type="GeneID" id="78058783"/>